<dbReference type="Gramene" id="PGSC0003DMT400084795">
    <property type="protein sequence ID" value="PGSC0003DMT400084795"/>
    <property type="gene ID" value="PGSC0003DMG400034366"/>
</dbReference>
<evidence type="ECO:0008006" key="3">
    <source>
        <dbReference type="Google" id="ProtNLM"/>
    </source>
</evidence>
<accession>M1D825</accession>
<dbReference type="AlphaFoldDB" id="M1D825"/>
<dbReference type="InParanoid" id="M1D825"/>
<dbReference type="EnsemblPlants" id="PGSC0003DMT400084795">
    <property type="protein sequence ID" value="PGSC0003DMT400084795"/>
    <property type="gene ID" value="PGSC0003DMG400034366"/>
</dbReference>
<reference evidence="2" key="1">
    <citation type="journal article" date="2011" name="Nature">
        <title>Genome sequence and analysis of the tuber crop potato.</title>
        <authorList>
            <consortium name="The Potato Genome Sequencing Consortium"/>
        </authorList>
    </citation>
    <scope>NUCLEOTIDE SEQUENCE [LARGE SCALE GENOMIC DNA]</scope>
    <source>
        <strain evidence="2">cv. DM1-3 516 R44</strain>
    </source>
</reference>
<sequence length="79" mass="8531">MVATYAGTKGKICRKTVVQWSTDLIDGTMTPKQALVCTAKVKSKSVVPSRSLIVQDDDDYIPLATRTSPTAPCTTRSRA</sequence>
<name>M1D825_SOLTU</name>
<evidence type="ECO:0000313" key="2">
    <source>
        <dbReference type="Proteomes" id="UP000011115"/>
    </source>
</evidence>
<dbReference type="Proteomes" id="UP000011115">
    <property type="component" value="Unassembled WGS sequence"/>
</dbReference>
<keyword evidence="2" id="KW-1185">Reference proteome</keyword>
<dbReference type="HOGENOM" id="CLU_2610695_0_0_1"/>
<proteinExistence type="predicted"/>
<organism evidence="1 2">
    <name type="scientific">Solanum tuberosum</name>
    <name type="common">Potato</name>
    <dbReference type="NCBI Taxonomy" id="4113"/>
    <lineage>
        <taxon>Eukaryota</taxon>
        <taxon>Viridiplantae</taxon>
        <taxon>Streptophyta</taxon>
        <taxon>Embryophyta</taxon>
        <taxon>Tracheophyta</taxon>
        <taxon>Spermatophyta</taxon>
        <taxon>Magnoliopsida</taxon>
        <taxon>eudicotyledons</taxon>
        <taxon>Gunneridae</taxon>
        <taxon>Pentapetalae</taxon>
        <taxon>asterids</taxon>
        <taxon>lamiids</taxon>
        <taxon>Solanales</taxon>
        <taxon>Solanaceae</taxon>
        <taxon>Solanoideae</taxon>
        <taxon>Solaneae</taxon>
        <taxon>Solanum</taxon>
    </lineage>
</organism>
<evidence type="ECO:0000313" key="1">
    <source>
        <dbReference type="EnsemblPlants" id="PGSC0003DMT400084795"/>
    </source>
</evidence>
<dbReference type="PaxDb" id="4113-PGSC0003DMT400084795"/>
<protein>
    <recommendedName>
        <fullName evidence="3">Integrase core domain containing protein</fullName>
    </recommendedName>
</protein>
<reference evidence="1" key="2">
    <citation type="submission" date="2015-06" db="UniProtKB">
        <authorList>
            <consortium name="EnsemblPlants"/>
        </authorList>
    </citation>
    <scope>IDENTIFICATION</scope>
    <source>
        <strain evidence="1">DM1-3 516 R44</strain>
    </source>
</reference>